<keyword evidence="1" id="KW-1185">Reference proteome</keyword>
<sequence>MEKCDIGKSLNIHCHKTGFSRKQGFVQFKDLPCEKQEEIIWRANLKEKYSSIRIICCYHEQFYGKYFERKITKGCNPFGTHKESKKIAIKGNIKISIDMANYLQKNNVYVTPGWKFCSKCYKKAIETDEDLNSQEEWESKSEKKIKLDTTIELLGISPVKLKSLSKHKLPVAKQKFENTIDRVAKMVSLAYNIKETFLTTEIKSPILNNNINNDHVLDILMYEIKNKISETDSYCHKVQMLTLAPKSWTRKKISSYFEVSEYLVRTARKVKNENGILSLPGKKTGNPLSPETVNLVINFYQSDEFSRMIPGKKDYVSIKKNQHVQKRLLLLNLNELHVAFKKDYPNVKVSLSKFCTLKPKWCITTNASGTHNVCVCIHHQNTKFLIDAIRWNKSYKDFMALIVCSLENAECMLHRCNQCPGIEVLKSFLVQEFMDHEHEDVVFKQWQSTDRTTLLSQPLPLDEFNDLLCDRDFAENYQYVVQDEVKSYHWSKSQCSLYRIVLYFIENKLLKHKSFCYLSEDVDHDTGFIYKTQEDITRYIKENLPDVSIKTLYVKKDLVCQESLKQITTGQILDVNLMYSFCKAKINGIYFKLFSKEEIDQTRAQLEKRYLGGRTVPRTRMYHNFIPIAPNTISYKKISTDACTKIFDIIPKSKHYVDISLNIKKLDYIACFYDGFWWVGIAEDVSELDIKVRFMHPQGPGKNFFWPMRTDECWVLNSEVICLISTPRTISGRTYNISDLDLKNINCWLQKKINYV</sequence>
<proteinExistence type="predicted"/>
<evidence type="ECO:0000313" key="1">
    <source>
        <dbReference type="Proteomes" id="UP001652625"/>
    </source>
</evidence>
<dbReference type="PANTHER" id="PTHR46601">
    <property type="entry name" value="ULP_PROTEASE DOMAIN-CONTAINING PROTEIN"/>
    <property type="match status" value="1"/>
</dbReference>
<dbReference type="RefSeq" id="XP_065656718.1">
    <property type="nucleotide sequence ID" value="XM_065800646.1"/>
</dbReference>
<dbReference type="GeneID" id="136082068"/>
<organism evidence="1 2">
    <name type="scientific">Hydra vulgaris</name>
    <name type="common">Hydra</name>
    <name type="synonym">Hydra attenuata</name>
    <dbReference type="NCBI Taxonomy" id="6087"/>
    <lineage>
        <taxon>Eukaryota</taxon>
        <taxon>Metazoa</taxon>
        <taxon>Cnidaria</taxon>
        <taxon>Hydrozoa</taxon>
        <taxon>Hydroidolina</taxon>
        <taxon>Anthoathecata</taxon>
        <taxon>Aplanulata</taxon>
        <taxon>Hydridae</taxon>
        <taxon>Hydra</taxon>
    </lineage>
</organism>
<dbReference type="Proteomes" id="UP001652625">
    <property type="component" value="Chromosome 06"/>
</dbReference>
<name>A0ABM4C564_HYDVU</name>
<reference evidence="2" key="1">
    <citation type="submission" date="2025-08" db="UniProtKB">
        <authorList>
            <consortium name="RefSeq"/>
        </authorList>
    </citation>
    <scope>IDENTIFICATION</scope>
</reference>
<accession>A0ABM4C564</accession>
<gene>
    <name evidence="2" type="primary">LOC136082068</name>
</gene>
<dbReference type="PANTHER" id="PTHR46601:SF1">
    <property type="entry name" value="ADF-H DOMAIN-CONTAINING PROTEIN"/>
    <property type="match status" value="1"/>
</dbReference>
<evidence type="ECO:0000313" key="2">
    <source>
        <dbReference type="RefSeq" id="XP_065656718.1"/>
    </source>
</evidence>
<protein>
    <submittedName>
        <fullName evidence="2">Uncharacterized protein LOC136082068</fullName>
    </submittedName>
</protein>